<keyword evidence="3" id="KW-1185">Reference proteome</keyword>
<gene>
    <name evidence="2" type="ORF">OKA04_05690</name>
</gene>
<evidence type="ECO:0000256" key="1">
    <source>
        <dbReference type="SAM" id="MobiDB-lite"/>
    </source>
</evidence>
<feature type="region of interest" description="Disordered" evidence="1">
    <location>
        <begin position="262"/>
        <end position="281"/>
    </location>
</feature>
<organism evidence="2 3">
    <name type="scientific">Luteolibacter flavescens</name>
    <dbReference type="NCBI Taxonomy" id="1859460"/>
    <lineage>
        <taxon>Bacteria</taxon>
        <taxon>Pseudomonadati</taxon>
        <taxon>Verrucomicrobiota</taxon>
        <taxon>Verrucomicrobiia</taxon>
        <taxon>Verrucomicrobiales</taxon>
        <taxon>Verrucomicrobiaceae</taxon>
        <taxon>Luteolibacter</taxon>
    </lineage>
</organism>
<accession>A0ABT3FKW0</accession>
<dbReference type="Proteomes" id="UP001207930">
    <property type="component" value="Unassembled WGS sequence"/>
</dbReference>
<protein>
    <submittedName>
        <fullName evidence="2">Uncharacterized protein</fullName>
    </submittedName>
</protein>
<dbReference type="EMBL" id="JAPDDS010000002">
    <property type="protein sequence ID" value="MCW1884214.1"/>
    <property type="molecule type" value="Genomic_DNA"/>
</dbReference>
<comment type="caution">
    <text evidence="2">The sequence shown here is derived from an EMBL/GenBank/DDBJ whole genome shotgun (WGS) entry which is preliminary data.</text>
</comment>
<feature type="region of interest" description="Disordered" evidence="1">
    <location>
        <begin position="35"/>
        <end position="70"/>
    </location>
</feature>
<evidence type="ECO:0000313" key="3">
    <source>
        <dbReference type="Proteomes" id="UP001207930"/>
    </source>
</evidence>
<reference evidence="2 3" key="1">
    <citation type="submission" date="2022-10" db="EMBL/GenBank/DDBJ databases">
        <title>Luteolibacter flavescens strain MCCC 1K03193, whole genome shotgun sequencing project.</title>
        <authorList>
            <person name="Zhao G."/>
            <person name="Shen L."/>
        </authorList>
    </citation>
    <scope>NUCLEOTIDE SEQUENCE [LARGE SCALE GENOMIC DNA]</scope>
    <source>
        <strain evidence="2 3">MCCC 1K03193</strain>
    </source>
</reference>
<name>A0ABT3FKW0_9BACT</name>
<proteinExistence type="predicted"/>
<evidence type="ECO:0000313" key="2">
    <source>
        <dbReference type="EMBL" id="MCW1884214.1"/>
    </source>
</evidence>
<sequence>MTTESPRSNRWSFLAFALLVLATLAVVVVSRNAPERTGASRDDATEFTDLRSEQDGGLSTKSSRRDRTTHQLTKTDHRLAVTDATVGFKVKSLAQLERLVALPGLTPQQQQELRDHFQRREDAVSRSLDEAMKRGLLDDAESGIRHADKLQEIVDHHYAKPRLDAVLQAMLTPEQLRDEGTARQDAAVKNAREQLALVVKHVDLDAAERDHVYEALCDRELAASADQIDLAALAAGPGGLQVHRVIDLLPAEKAERLRNALAEEEQRDEELLRDMFPGAGE</sequence>
<dbReference type="RefSeq" id="WP_264500173.1">
    <property type="nucleotide sequence ID" value="NZ_JAPDDS010000002.1"/>
</dbReference>
<feature type="compositionally biased region" description="Basic and acidic residues" evidence="1">
    <location>
        <begin position="38"/>
        <end position="54"/>
    </location>
</feature>